<evidence type="ECO:0000313" key="2">
    <source>
        <dbReference type="EMBL" id="KAL0958333.1"/>
    </source>
</evidence>
<reference evidence="3" key="1">
    <citation type="submission" date="2024-06" db="EMBL/GenBank/DDBJ databases">
        <title>Multi-omics analyses provide insights into the biosynthesis of the anticancer antibiotic pleurotin in Hohenbuehelia grisea.</title>
        <authorList>
            <person name="Weaver J.A."/>
            <person name="Alberti F."/>
        </authorList>
    </citation>
    <scope>NUCLEOTIDE SEQUENCE [LARGE SCALE GENOMIC DNA]</scope>
    <source>
        <strain evidence="3">T-177</strain>
    </source>
</reference>
<dbReference type="Proteomes" id="UP001556367">
    <property type="component" value="Unassembled WGS sequence"/>
</dbReference>
<accession>A0ABR3JT41</accession>
<feature type="region of interest" description="Disordered" evidence="1">
    <location>
        <begin position="62"/>
        <end position="89"/>
    </location>
</feature>
<organism evidence="2 3">
    <name type="scientific">Hohenbuehelia grisea</name>
    <dbReference type="NCBI Taxonomy" id="104357"/>
    <lineage>
        <taxon>Eukaryota</taxon>
        <taxon>Fungi</taxon>
        <taxon>Dikarya</taxon>
        <taxon>Basidiomycota</taxon>
        <taxon>Agaricomycotina</taxon>
        <taxon>Agaricomycetes</taxon>
        <taxon>Agaricomycetidae</taxon>
        <taxon>Agaricales</taxon>
        <taxon>Pleurotineae</taxon>
        <taxon>Pleurotaceae</taxon>
        <taxon>Hohenbuehelia</taxon>
    </lineage>
</organism>
<name>A0ABR3JT41_9AGAR</name>
<evidence type="ECO:0000256" key="1">
    <source>
        <dbReference type="SAM" id="MobiDB-lite"/>
    </source>
</evidence>
<comment type="caution">
    <text evidence="2">The sequence shown here is derived from an EMBL/GenBank/DDBJ whole genome shotgun (WGS) entry which is preliminary data.</text>
</comment>
<protein>
    <recommendedName>
        <fullName evidence="4">Transposase</fullName>
    </recommendedName>
</protein>
<proteinExistence type="predicted"/>
<evidence type="ECO:0000313" key="3">
    <source>
        <dbReference type="Proteomes" id="UP001556367"/>
    </source>
</evidence>
<dbReference type="EMBL" id="JASNQZ010000004">
    <property type="protein sequence ID" value="KAL0958333.1"/>
    <property type="molecule type" value="Genomic_DNA"/>
</dbReference>
<keyword evidence="3" id="KW-1185">Reference proteome</keyword>
<evidence type="ECO:0008006" key="4">
    <source>
        <dbReference type="Google" id="ProtNLM"/>
    </source>
</evidence>
<gene>
    <name evidence="2" type="ORF">HGRIS_000478</name>
</gene>
<feature type="compositionally biased region" description="Basic residues" evidence="1">
    <location>
        <begin position="70"/>
        <end position="80"/>
    </location>
</feature>
<sequence length="225" mass="26049">MKPFWDKEDHAWNHELASLFTDKFCAERPECPADEVNKHFLDRFHTLRKLLNAAFNHPGGLPAYIDAERRRNRRQGRKKSRRDERLETAVAQKSSTRLPVWSTICEVVTLLGIEGMSSDESDKDTGDLFVVSKPWRSHDISKLLQYTDSQRERHNAFGNQRAGNCPRKRHRLLGAKESQKAALFRLPENLYNNHWLLNVQGRVRSDLKVLPAIDLPGMDSIPHVF</sequence>